<name>A0AB34J052_PRYPA</name>
<gene>
    <name evidence="1" type="ORF">AB1Y20_004394</name>
</gene>
<evidence type="ECO:0000313" key="1">
    <source>
        <dbReference type="EMBL" id="KAL1508280.1"/>
    </source>
</evidence>
<dbReference type="AlphaFoldDB" id="A0AB34J052"/>
<reference evidence="1 2" key="1">
    <citation type="journal article" date="2024" name="Science">
        <title>Giant polyketide synthase enzymes in the biosynthesis of giant marine polyether toxins.</title>
        <authorList>
            <person name="Fallon T.R."/>
            <person name="Shende V.V."/>
            <person name="Wierzbicki I.H."/>
            <person name="Pendleton A.L."/>
            <person name="Watervoot N.F."/>
            <person name="Auber R.P."/>
            <person name="Gonzalez D.J."/>
            <person name="Wisecaver J.H."/>
            <person name="Moore B.S."/>
        </authorList>
    </citation>
    <scope>NUCLEOTIDE SEQUENCE [LARGE SCALE GENOMIC DNA]</scope>
    <source>
        <strain evidence="1 2">12B1</strain>
    </source>
</reference>
<dbReference type="EMBL" id="JBGBPQ010000016">
    <property type="protein sequence ID" value="KAL1508280.1"/>
    <property type="molecule type" value="Genomic_DNA"/>
</dbReference>
<dbReference type="Proteomes" id="UP001515480">
    <property type="component" value="Unassembled WGS sequence"/>
</dbReference>
<proteinExistence type="predicted"/>
<keyword evidence="2" id="KW-1185">Reference proteome</keyword>
<accession>A0AB34J052</accession>
<evidence type="ECO:0008006" key="3">
    <source>
        <dbReference type="Google" id="ProtNLM"/>
    </source>
</evidence>
<organism evidence="1 2">
    <name type="scientific">Prymnesium parvum</name>
    <name type="common">Toxic golden alga</name>
    <dbReference type="NCBI Taxonomy" id="97485"/>
    <lineage>
        <taxon>Eukaryota</taxon>
        <taxon>Haptista</taxon>
        <taxon>Haptophyta</taxon>
        <taxon>Prymnesiophyceae</taxon>
        <taxon>Prymnesiales</taxon>
        <taxon>Prymnesiaceae</taxon>
        <taxon>Prymnesium</taxon>
    </lineage>
</organism>
<sequence>MALLVAAPLPAAAAVPRVWDAVFRPSQLAALDRAASSRAHSFTSVLDRRAFPSGRTIVEQSLCSLLQQLGDEAPYVEYWWRGTHIDMPTHRDVDEALCRSRKHAGRAAGVQVCPAHAHVLYLSLPPELRAPTCVWEEAEPTSAWAREAAAVGGTPCAGAARRVERLHVVPAVAGRLLRFRGELLHAVPQPALRWVSAEGAPRAAPARRSVLLFNTWHTPPLLPPPTDPPPPHAAAALAALREAVACEARREWVEAGAAPPRDGGGAATVRAPLLGDAVRRGGGADALLVEADADALAAALASERAWHSVAVRDVGRAARDDGAGRAPWQAAAEVDEEEELALKLGYAEHLEAEFFGVGDEEEEEEEEEMA</sequence>
<evidence type="ECO:0000313" key="2">
    <source>
        <dbReference type="Proteomes" id="UP001515480"/>
    </source>
</evidence>
<protein>
    <recommendedName>
        <fullName evidence="3">Prolyl 4-hydroxylase alpha subunit Fe(2+) 2OG dioxygenase domain-containing protein</fullName>
    </recommendedName>
</protein>
<comment type="caution">
    <text evidence="1">The sequence shown here is derived from an EMBL/GenBank/DDBJ whole genome shotgun (WGS) entry which is preliminary data.</text>
</comment>